<evidence type="ECO:0000313" key="2">
    <source>
        <dbReference type="Proteomes" id="UP001201980"/>
    </source>
</evidence>
<gene>
    <name evidence="1" type="ORF">MKZ38_009531</name>
</gene>
<comment type="caution">
    <text evidence="1">The sequence shown here is derived from an EMBL/GenBank/DDBJ whole genome shotgun (WGS) entry which is preliminary data.</text>
</comment>
<sequence>MDALTIFGAVAGAIDMCSKIYQSVDSVLSQIKNAPDTARDVLSEVKVTQTTLKSFHDILERKPVIPKSASSRLSVGALADVVEDCVRTLDVLRETVKTLSDPDQGRLPLYERFQWAMNEKKVSKQLERLHRVQTCLQSMVILCTG</sequence>
<dbReference type="EMBL" id="JAKWBI020000075">
    <property type="protein sequence ID" value="KAJ2903692.1"/>
    <property type="molecule type" value="Genomic_DNA"/>
</dbReference>
<dbReference type="Proteomes" id="UP001201980">
    <property type="component" value="Unassembled WGS sequence"/>
</dbReference>
<accession>A0AAD5RU58</accession>
<proteinExistence type="predicted"/>
<reference evidence="1" key="1">
    <citation type="submission" date="2022-07" db="EMBL/GenBank/DDBJ databases">
        <title>Draft genome sequence of Zalerion maritima ATCC 34329, a (micro)plastics degrading marine fungus.</title>
        <authorList>
            <person name="Paco A."/>
            <person name="Goncalves M.F.M."/>
            <person name="Rocha-Santos T.A.P."/>
            <person name="Alves A."/>
        </authorList>
    </citation>
    <scope>NUCLEOTIDE SEQUENCE</scope>
    <source>
        <strain evidence="1">ATCC 34329</strain>
    </source>
</reference>
<keyword evidence="2" id="KW-1185">Reference proteome</keyword>
<name>A0AAD5RU58_9PEZI</name>
<protein>
    <submittedName>
        <fullName evidence="1">Uncharacterized protein</fullName>
    </submittedName>
</protein>
<evidence type="ECO:0000313" key="1">
    <source>
        <dbReference type="EMBL" id="KAJ2903692.1"/>
    </source>
</evidence>
<dbReference type="AlphaFoldDB" id="A0AAD5RU58"/>
<organism evidence="1 2">
    <name type="scientific">Zalerion maritima</name>
    <dbReference type="NCBI Taxonomy" id="339359"/>
    <lineage>
        <taxon>Eukaryota</taxon>
        <taxon>Fungi</taxon>
        <taxon>Dikarya</taxon>
        <taxon>Ascomycota</taxon>
        <taxon>Pezizomycotina</taxon>
        <taxon>Sordariomycetes</taxon>
        <taxon>Lulworthiomycetidae</taxon>
        <taxon>Lulworthiales</taxon>
        <taxon>Lulworthiaceae</taxon>
        <taxon>Zalerion</taxon>
    </lineage>
</organism>